<organism evidence="4 5">
    <name type="scientific">Aliikangiella coralliicola</name>
    <dbReference type="NCBI Taxonomy" id="2592383"/>
    <lineage>
        <taxon>Bacteria</taxon>
        <taxon>Pseudomonadati</taxon>
        <taxon>Pseudomonadota</taxon>
        <taxon>Gammaproteobacteria</taxon>
        <taxon>Oceanospirillales</taxon>
        <taxon>Pleioneaceae</taxon>
        <taxon>Aliikangiella</taxon>
    </lineage>
</organism>
<keyword evidence="1 2" id="KW-0238">DNA-binding</keyword>
<dbReference type="GO" id="GO:0000160">
    <property type="term" value="P:phosphorelay signal transduction system"/>
    <property type="evidence" value="ECO:0007669"/>
    <property type="project" value="InterPro"/>
</dbReference>
<dbReference type="RefSeq" id="WP_142933147.1">
    <property type="nucleotide sequence ID" value="NZ_ML660168.1"/>
</dbReference>
<gene>
    <name evidence="4" type="ORF">FLL46_20105</name>
</gene>
<accession>A0A545U7M3</accession>
<evidence type="ECO:0000313" key="4">
    <source>
        <dbReference type="EMBL" id="TQV85470.1"/>
    </source>
</evidence>
<feature type="domain" description="OmpR/PhoB-type" evidence="3">
    <location>
        <begin position="11"/>
        <end position="109"/>
    </location>
</feature>
<reference evidence="4 5" key="1">
    <citation type="submission" date="2019-07" db="EMBL/GenBank/DDBJ databases">
        <title>Draft genome for Aliikangiella sp. M105.</title>
        <authorList>
            <person name="Wang G."/>
        </authorList>
    </citation>
    <scope>NUCLEOTIDE SEQUENCE [LARGE SCALE GENOMIC DNA]</scope>
    <source>
        <strain evidence="4 5">M105</strain>
    </source>
</reference>
<dbReference type="Proteomes" id="UP000315439">
    <property type="component" value="Unassembled WGS sequence"/>
</dbReference>
<protein>
    <submittedName>
        <fullName evidence="4">Winged helix-turn-helix transcriptional regulator</fullName>
    </submittedName>
</protein>
<dbReference type="Gene3D" id="1.10.10.10">
    <property type="entry name" value="Winged helix-like DNA-binding domain superfamily/Winged helix DNA-binding domain"/>
    <property type="match status" value="1"/>
</dbReference>
<dbReference type="GO" id="GO:0003677">
    <property type="term" value="F:DNA binding"/>
    <property type="evidence" value="ECO:0007669"/>
    <property type="project" value="UniProtKB-UniRule"/>
</dbReference>
<proteinExistence type="predicted"/>
<dbReference type="Pfam" id="PF00486">
    <property type="entry name" value="Trans_reg_C"/>
    <property type="match status" value="1"/>
</dbReference>
<dbReference type="PROSITE" id="PS51755">
    <property type="entry name" value="OMPR_PHOB"/>
    <property type="match status" value="1"/>
</dbReference>
<dbReference type="InterPro" id="IPR016032">
    <property type="entry name" value="Sig_transdc_resp-reg_C-effctor"/>
</dbReference>
<dbReference type="InterPro" id="IPR001867">
    <property type="entry name" value="OmpR/PhoB-type_DNA-bd"/>
</dbReference>
<dbReference type="GO" id="GO:0006355">
    <property type="term" value="P:regulation of DNA-templated transcription"/>
    <property type="evidence" value="ECO:0007669"/>
    <property type="project" value="InterPro"/>
</dbReference>
<keyword evidence="5" id="KW-1185">Reference proteome</keyword>
<dbReference type="OrthoDB" id="6199523at2"/>
<comment type="caution">
    <text evidence="4">The sequence shown here is derived from an EMBL/GenBank/DDBJ whole genome shotgun (WGS) entry which is preliminary data.</text>
</comment>
<dbReference type="SUPFAM" id="SSF46894">
    <property type="entry name" value="C-terminal effector domain of the bipartite response regulators"/>
    <property type="match status" value="1"/>
</dbReference>
<dbReference type="CDD" id="cd00383">
    <property type="entry name" value="trans_reg_C"/>
    <property type="match status" value="1"/>
</dbReference>
<dbReference type="AlphaFoldDB" id="A0A545U7M3"/>
<name>A0A545U7M3_9GAMM</name>
<feature type="DNA-binding region" description="OmpR/PhoB-type" evidence="2">
    <location>
        <begin position="11"/>
        <end position="109"/>
    </location>
</feature>
<evidence type="ECO:0000313" key="5">
    <source>
        <dbReference type="Proteomes" id="UP000315439"/>
    </source>
</evidence>
<dbReference type="EMBL" id="VIKS01000012">
    <property type="protein sequence ID" value="TQV85470.1"/>
    <property type="molecule type" value="Genomic_DNA"/>
</dbReference>
<dbReference type="InterPro" id="IPR036388">
    <property type="entry name" value="WH-like_DNA-bd_sf"/>
</dbReference>
<evidence type="ECO:0000259" key="3">
    <source>
        <dbReference type="PROSITE" id="PS51755"/>
    </source>
</evidence>
<evidence type="ECO:0000256" key="2">
    <source>
        <dbReference type="PROSITE-ProRule" id="PRU01091"/>
    </source>
</evidence>
<evidence type="ECO:0000256" key="1">
    <source>
        <dbReference type="ARBA" id="ARBA00023125"/>
    </source>
</evidence>
<sequence length="151" mass="17415">MNAIEPRDLNQTAIRFCECLLDPETQTLQTKHGFVRLRSKLWLVLIELTRQPNKLVLRESLVKDIWRGNNYTGEQGLTHAICHLRRILKSYNIPAKIITLPKKGYILQKENDVFSADSAMQSITPTQGLDVFNQSYNQIDNSKIEVRYTIG</sequence>